<dbReference type="Gene3D" id="3.90.25.10">
    <property type="entry name" value="UDP-galactose 4-epimerase, domain 1"/>
    <property type="match status" value="1"/>
</dbReference>
<evidence type="ECO:0000256" key="1">
    <source>
        <dbReference type="ARBA" id="ARBA00007637"/>
    </source>
</evidence>
<evidence type="ECO:0000259" key="2">
    <source>
        <dbReference type="Pfam" id="PF01370"/>
    </source>
</evidence>
<name>A0A9X2TFV2_9BACT</name>
<sequence>MHVCVTGGAGFIGSHVADALLEQGHTVHVIDDLSTGRRRNVPAEATLFEQDIRSEAAAGLMAEHEYELLVHHAAQMDVRKSVDDPRFDADVNIRGLLNLMEAGVENGLQKVIFASTGGAIYGEPEYTPQDLAHPLRPVSPYGVAKLAAEKYLHYYQHQYGVETVALRYANVYGPRQNPHGEAGVVAIFARQLLTGEQPVVYGDGEQTRDYVYVGDVARANLAALSHQGNGVFNVGTERETSVNKLFETMRAAAGVDVSKEHAPAKPGEQQRSVLGVEQSRTTLGWEPQVSLEQGLRRTVDWFRDNLS</sequence>
<dbReference type="Pfam" id="PF01370">
    <property type="entry name" value="Epimerase"/>
    <property type="match status" value="1"/>
</dbReference>
<dbReference type="Gene3D" id="3.40.50.720">
    <property type="entry name" value="NAD(P)-binding Rossmann-like Domain"/>
    <property type="match status" value="1"/>
</dbReference>
<dbReference type="RefSeq" id="WP_259080232.1">
    <property type="nucleotide sequence ID" value="NZ_JANUAU010000005.1"/>
</dbReference>
<evidence type="ECO:0000313" key="3">
    <source>
        <dbReference type="EMBL" id="MCS3677807.1"/>
    </source>
</evidence>
<dbReference type="SUPFAM" id="SSF51735">
    <property type="entry name" value="NAD(P)-binding Rossmann-fold domains"/>
    <property type="match status" value="1"/>
</dbReference>
<dbReference type="PANTHER" id="PTHR43000">
    <property type="entry name" value="DTDP-D-GLUCOSE 4,6-DEHYDRATASE-RELATED"/>
    <property type="match status" value="1"/>
</dbReference>
<accession>A0A9X2TFV2</accession>
<dbReference type="InterPro" id="IPR036291">
    <property type="entry name" value="NAD(P)-bd_dom_sf"/>
</dbReference>
<protein>
    <submittedName>
        <fullName evidence="3">UDP-glucose 4-epimerase</fullName>
        <ecNumber evidence="3">5.1.3.2</ecNumber>
    </submittedName>
</protein>
<feature type="domain" description="NAD-dependent epimerase/dehydratase" evidence="2">
    <location>
        <begin position="3"/>
        <end position="235"/>
    </location>
</feature>
<dbReference type="GO" id="GO:0003978">
    <property type="term" value="F:UDP-glucose 4-epimerase activity"/>
    <property type="evidence" value="ECO:0007669"/>
    <property type="project" value="UniProtKB-EC"/>
</dbReference>
<gene>
    <name evidence="3" type="ORF">GGP71_001735</name>
</gene>
<dbReference type="EMBL" id="JANUAU010000005">
    <property type="protein sequence ID" value="MCS3677807.1"/>
    <property type="molecule type" value="Genomic_DNA"/>
</dbReference>
<keyword evidence="3" id="KW-0413">Isomerase</keyword>
<proteinExistence type="inferred from homology"/>
<dbReference type="EC" id="5.1.3.2" evidence="3"/>
<evidence type="ECO:0000313" key="4">
    <source>
        <dbReference type="Proteomes" id="UP001155027"/>
    </source>
</evidence>
<dbReference type="AlphaFoldDB" id="A0A9X2TFV2"/>
<organism evidence="3 4">
    <name type="scientific">Salinibacter ruber</name>
    <dbReference type="NCBI Taxonomy" id="146919"/>
    <lineage>
        <taxon>Bacteria</taxon>
        <taxon>Pseudomonadati</taxon>
        <taxon>Rhodothermota</taxon>
        <taxon>Rhodothermia</taxon>
        <taxon>Rhodothermales</taxon>
        <taxon>Salinibacteraceae</taxon>
        <taxon>Salinibacter</taxon>
    </lineage>
</organism>
<reference evidence="3" key="1">
    <citation type="submission" date="2022-08" db="EMBL/GenBank/DDBJ databases">
        <title>Genomic Encyclopedia of Type Strains, Phase V (KMG-V): Genome sequencing to study the core and pangenomes of soil and plant-associated prokaryotes.</title>
        <authorList>
            <person name="Whitman W."/>
        </authorList>
    </citation>
    <scope>NUCLEOTIDE SEQUENCE</scope>
    <source>
        <strain evidence="3">0</strain>
    </source>
</reference>
<dbReference type="InterPro" id="IPR001509">
    <property type="entry name" value="Epimerase_deHydtase"/>
</dbReference>
<dbReference type="Proteomes" id="UP001155027">
    <property type="component" value="Unassembled WGS sequence"/>
</dbReference>
<comment type="similarity">
    <text evidence="1">Belongs to the NAD(P)-dependent epimerase/dehydratase family.</text>
</comment>
<comment type="caution">
    <text evidence="3">The sequence shown here is derived from an EMBL/GenBank/DDBJ whole genome shotgun (WGS) entry which is preliminary data.</text>
</comment>